<evidence type="ECO:0000256" key="2">
    <source>
        <dbReference type="ARBA" id="ARBA00022692"/>
    </source>
</evidence>
<dbReference type="Proteomes" id="UP000199699">
    <property type="component" value="Unassembled WGS sequence"/>
</dbReference>
<evidence type="ECO:0000313" key="6">
    <source>
        <dbReference type="EMBL" id="SCL13869.1"/>
    </source>
</evidence>
<keyword evidence="4 5" id="KW-0472">Membrane</keyword>
<dbReference type="OrthoDB" id="9806785at2"/>
<organism evidence="6 7">
    <name type="scientific">Micromonospora nigra</name>
    <dbReference type="NCBI Taxonomy" id="145857"/>
    <lineage>
        <taxon>Bacteria</taxon>
        <taxon>Bacillati</taxon>
        <taxon>Actinomycetota</taxon>
        <taxon>Actinomycetes</taxon>
        <taxon>Micromonosporales</taxon>
        <taxon>Micromonosporaceae</taxon>
        <taxon>Micromonospora</taxon>
    </lineage>
</organism>
<dbReference type="Pfam" id="PF01758">
    <property type="entry name" value="SBF"/>
    <property type="match status" value="1"/>
</dbReference>
<dbReference type="InterPro" id="IPR004710">
    <property type="entry name" value="Bilac:Na_transpt"/>
</dbReference>
<sequence length="299" mass="30867">MSSGLSIVLFPVALGIVMLGLGLTLTVDDFRRVLAYPRAVVVSLVCQMLVLPAICLGLVLVADLRAELAVGMMLLAASPGGSTASLYSHLFKGNVALNLTLTAINSVLALFTLPLIVNLSVAAFIGSDSSIGLPVDKVIQVFALVLVPIAVGMTVRRRRPAFAARMQRPVKIVSVVVLVVVLTGAVLGIRGEIAATVGAVGLVALVFNLASLAVGYAVPRLLRVGHPEAVASSFEIGIHNATLAITIALSPALLNNSDIGMPPAIYGTLMFFTAAVFGFVAARHRSVATAGGRVPTSAR</sequence>
<feature type="transmembrane region" description="Helical" evidence="5">
    <location>
        <begin position="99"/>
        <end position="126"/>
    </location>
</feature>
<dbReference type="AlphaFoldDB" id="A0A1C6R9R9"/>
<keyword evidence="2 5" id="KW-0812">Transmembrane</keyword>
<feature type="transmembrane region" description="Helical" evidence="5">
    <location>
        <begin position="264"/>
        <end position="282"/>
    </location>
</feature>
<dbReference type="InterPro" id="IPR038770">
    <property type="entry name" value="Na+/solute_symporter_sf"/>
</dbReference>
<dbReference type="InterPro" id="IPR002657">
    <property type="entry name" value="BilAc:Na_symport/Acr3"/>
</dbReference>
<dbReference type="GO" id="GO:0016020">
    <property type="term" value="C:membrane"/>
    <property type="evidence" value="ECO:0007669"/>
    <property type="project" value="UniProtKB-SubCell"/>
</dbReference>
<dbReference type="PANTHER" id="PTHR10361:SF24">
    <property type="entry name" value="P3 PROTEIN"/>
    <property type="match status" value="1"/>
</dbReference>
<keyword evidence="3 5" id="KW-1133">Transmembrane helix</keyword>
<name>A0A1C6R9R9_9ACTN</name>
<proteinExistence type="predicted"/>
<comment type="subcellular location">
    <subcellularLocation>
        <location evidence="1">Membrane</location>
        <topology evidence="1">Multi-pass membrane protein</topology>
    </subcellularLocation>
</comment>
<feature type="transmembrane region" description="Helical" evidence="5">
    <location>
        <begin position="193"/>
        <end position="218"/>
    </location>
</feature>
<feature type="transmembrane region" description="Helical" evidence="5">
    <location>
        <begin position="68"/>
        <end position="87"/>
    </location>
</feature>
<dbReference type="EMBL" id="FMHT01000003">
    <property type="protein sequence ID" value="SCL13869.1"/>
    <property type="molecule type" value="Genomic_DNA"/>
</dbReference>
<feature type="transmembrane region" description="Helical" evidence="5">
    <location>
        <begin position="39"/>
        <end position="62"/>
    </location>
</feature>
<evidence type="ECO:0000256" key="4">
    <source>
        <dbReference type="ARBA" id="ARBA00023136"/>
    </source>
</evidence>
<evidence type="ECO:0000256" key="5">
    <source>
        <dbReference type="SAM" id="Phobius"/>
    </source>
</evidence>
<dbReference type="Gene3D" id="1.20.1530.20">
    <property type="match status" value="1"/>
</dbReference>
<feature type="transmembrane region" description="Helical" evidence="5">
    <location>
        <begin position="230"/>
        <end position="252"/>
    </location>
</feature>
<accession>A0A1C6R9R9</accession>
<gene>
    <name evidence="6" type="ORF">GA0070616_0262</name>
</gene>
<feature type="transmembrane region" description="Helical" evidence="5">
    <location>
        <begin position="138"/>
        <end position="156"/>
    </location>
</feature>
<evidence type="ECO:0000256" key="1">
    <source>
        <dbReference type="ARBA" id="ARBA00004141"/>
    </source>
</evidence>
<dbReference type="PANTHER" id="PTHR10361">
    <property type="entry name" value="SODIUM-BILE ACID COTRANSPORTER"/>
    <property type="match status" value="1"/>
</dbReference>
<feature type="transmembrane region" description="Helical" evidence="5">
    <location>
        <begin position="6"/>
        <end position="27"/>
    </location>
</feature>
<keyword evidence="7" id="KW-1185">Reference proteome</keyword>
<dbReference type="RefSeq" id="WP_091075019.1">
    <property type="nucleotide sequence ID" value="NZ_FMHT01000003.1"/>
</dbReference>
<feature type="transmembrane region" description="Helical" evidence="5">
    <location>
        <begin position="168"/>
        <end position="187"/>
    </location>
</feature>
<reference evidence="6 7" key="1">
    <citation type="submission" date="2016-06" db="EMBL/GenBank/DDBJ databases">
        <authorList>
            <person name="Kjaerup R.B."/>
            <person name="Dalgaard T.S."/>
            <person name="Juul-Madsen H.R."/>
        </authorList>
    </citation>
    <scope>NUCLEOTIDE SEQUENCE [LARGE SCALE GENOMIC DNA]</scope>
    <source>
        <strain evidence="6 7">DSM 43818</strain>
    </source>
</reference>
<evidence type="ECO:0000256" key="3">
    <source>
        <dbReference type="ARBA" id="ARBA00022989"/>
    </source>
</evidence>
<evidence type="ECO:0000313" key="7">
    <source>
        <dbReference type="Proteomes" id="UP000199699"/>
    </source>
</evidence>
<protein>
    <submittedName>
        <fullName evidence="6">Bile acid:Na+ symporter, BASS family</fullName>
    </submittedName>
</protein>